<evidence type="ECO:0000313" key="1">
    <source>
        <dbReference type="EMBL" id="AIE61735.1"/>
    </source>
</evidence>
<dbReference type="KEGG" id="bmet:BMMGA3_16930"/>
<dbReference type="Proteomes" id="UP000027602">
    <property type="component" value="Plasmid pBM69"/>
</dbReference>
<sequence>MGLCFILSYYSFFNPELSHCQKNLLPKGEDFLLQDKGVYTLTQSLLYTDFSLLYIKGHKLKKKIIVL</sequence>
<accession>I3DTG6</accession>
<keyword evidence="2" id="KW-1185">Reference proteome</keyword>
<dbReference type="EMBL" id="CP007740">
    <property type="protein sequence ID" value="AIE61735.1"/>
    <property type="molecule type" value="Genomic_DNA"/>
</dbReference>
<gene>
    <name evidence="1" type="ORF">BMMGA3_16930</name>
</gene>
<reference evidence="1 2" key="1">
    <citation type="journal article" date="2015" name="BMC Genomics">
        <title>Transcriptome analysis of thermophilic methylotrophic Bacillus methanolicus MGA3 using RNA-sequencing provides detailed insights into its previously uncharted transcriptional landscape.</title>
        <authorList>
            <person name="Irla M."/>
            <person name="Neshat A."/>
            <person name="Brautaset T."/>
            <person name="Ruckert C."/>
            <person name="Kalinowski J."/>
            <person name="Wendisch V.F."/>
        </authorList>
    </citation>
    <scope>NUCLEOTIDE SEQUENCE [LARGE SCALE GENOMIC DNA]</scope>
    <source>
        <strain evidence="2">MGA3 / ATCC 53907</strain>
        <plasmid evidence="2">Plasmid pBM69</plasmid>
    </source>
</reference>
<proteinExistence type="predicted"/>
<name>I3DTG6_BACMM</name>
<organism evidence="1 2">
    <name type="scientific">Bacillus methanolicus (strain MGA3 / ATCC 53907)</name>
    <dbReference type="NCBI Taxonomy" id="796606"/>
    <lineage>
        <taxon>Bacteria</taxon>
        <taxon>Bacillati</taxon>
        <taxon>Bacillota</taxon>
        <taxon>Bacilli</taxon>
        <taxon>Bacillales</taxon>
        <taxon>Bacillaceae</taxon>
        <taxon>Bacillus</taxon>
    </lineage>
</organism>
<dbReference type="AlphaFoldDB" id="I3DTG6"/>
<evidence type="ECO:0000313" key="2">
    <source>
        <dbReference type="Proteomes" id="UP000027602"/>
    </source>
</evidence>
<geneLocation type="plasmid" evidence="1 2">
    <name>pBM69</name>
</geneLocation>
<dbReference type="HOGENOM" id="CLU_2803544_0_0_9"/>
<keyword evidence="1" id="KW-0614">Plasmid</keyword>
<protein>
    <submittedName>
        <fullName evidence="1">Uncharacterized protein</fullName>
    </submittedName>
</protein>